<gene>
    <name evidence="2" type="ORF">EEI45_08320</name>
</gene>
<sequence length="106" mass="12598">MKGIVLAYGYTVVMMMLLALMVSYSVFKRDYQQKRFQYRNALETLMTEMQPTDHLESKFLNLMKDQQGEVLDITYHFYPKLIQVMYKTKIAGWEVTFGELMIEEGF</sequence>
<dbReference type="EMBL" id="CP034234">
    <property type="protein sequence ID" value="AZK44704.1"/>
    <property type="molecule type" value="Genomic_DNA"/>
</dbReference>
<feature type="transmembrane region" description="Helical" evidence="1">
    <location>
        <begin position="6"/>
        <end position="27"/>
    </location>
</feature>
<reference evidence="2 3" key="1">
    <citation type="journal article" date="2020" name="Int. J. Syst. Evol. Microbiol.">
        <title>Description of Erysipelothrix piscisicarius sp. nov., an emergent fish pathogen, and assessment of virulence using a tiger barb (Puntigrus tetrazona) infection model.</title>
        <authorList>
            <person name="Pomaranski E.K."/>
            <person name="Griffin M.J."/>
            <person name="Camus A.C."/>
            <person name="Armwood A.R."/>
            <person name="Shelley J."/>
            <person name="Waldbieser G.C."/>
            <person name="LaFrentz B.R."/>
            <person name="Garcia J.C."/>
            <person name="Yanong R."/>
            <person name="Soto E."/>
        </authorList>
    </citation>
    <scope>NUCLEOTIDE SEQUENCE [LARGE SCALE GENOMIC DNA]</scope>
    <source>
        <strain evidence="2 3">15TAL0474</strain>
    </source>
</reference>
<name>A0A3Q8S379_9FIRM</name>
<keyword evidence="1" id="KW-0812">Transmembrane</keyword>
<dbReference type="AlphaFoldDB" id="A0A3Q8S379"/>
<protein>
    <submittedName>
        <fullName evidence="2">Uncharacterized protein</fullName>
    </submittedName>
</protein>
<dbReference type="KEGG" id="eri:EEI45_08320"/>
<keyword evidence="1" id="KW-0472">Membrane</keyword>
<dbReference type="Proteomes" id="UP000278804">
    <property type="component" value="Chromosome"/>
</dbReference>
<evidence type="ECO:0000313" key="2">
    <source>
        <dbReference type="EMBL" id="AZK44704.1"/>
    </source>
</evidence>
<organism evidence="2 3">
    <name type="scientific">Erysipelothrix piscisicarius</name>
    <dbReference type="NCBI Taxonomy" id="2485784"/>
    <lineage>
        <taxon>Bacteria</taxon>
        <taxon>Bacillati</taxon>
        <taxon>Bacillota</taxon>
        <taxon>Erysipelotrichia</taxon>
        <taxon>Erysipelotrichales</taxon>
        <taxon>Erysipelotrichaceae</taxon>
        <taxon>Erysipelothrix</taxon>
    </lineage>
</organism>
<keyword evidence="3" id="KW-1185">Reference proteome</keyword>
<keyword evidence="1" id="KW-1133">Transmembrane helix</keyword>
<accession>A0A3Q8S379</accession>
<dbReference type="RefSeq" id="WP_125164858.1">
    <property type="nucleotide sequence ID" value="NZ_CP034234.1"/>
</dbReference>
<evidence type="ECO:0000256" key="1">
    <source>
        <dbReference type="SAM" id="Phobius"/>
    </source>
</evidence>
<proteinExistence type="predicted"/>
<evidence type="ECO:0000313" key="3">
    <source>
        <dbReference type="Proteomes" id="UP000278804"/>
    </source>
</evidence>